<dbReference type="EMBL" id="BONU01000023">
    <property type="protein sequence ID" value="GIG74865.1"/>
    <property type="molecule type" value="Genomic_DNA"/>
</dbReference>
<feature type="transmembrane region" description="Helical" evidence="6">
    <location>
        <begin position="332"/>
        <end position="350"/>
    </location>
</feature>
<keyword evidence="2 6" id="KW-0812">Transmembrane</keyword>
<keyword evidence="4 6" id="KW-0472">Membrane</keyword>
<keyword evidence="3 6" id="KW-1133">Transmembrane helix</keyword>
<dbReference type="InterPro" id="IPR013525">
    <property type="entry name" value="ABC2_TM"/>
</dbReference>
<evidence type="ECO:0000256" key="5">
    <source>
        <dbReference type="ARBA" id="ARBA00023251"/>
    </source>
</evidence>
<dbReference type="InterPro" id="IPR052902">
    <property type="entry name" value="ABC-2_transporter"/>
</dbReference>
<keyword evidence="6" id="KW-1003">Cell membrane</keyword>
<evidence type="ECO:0000256" key="4">
    <source>
        <dbReference type="ARBA" id="ARBA00023136"/>
    </source>
</evidence>
<dbReference type="PANTHER" id="PTHR43027">
    <property type="entry name" value="DOXORUBICIN RESISTANCE ABC TRANSPORTER PERMEASE PROTEIN DRRC-RELATED"/>
    <property type="match status" value="1"/>
</dbReference>
<gene>
    <name evidence="8" type="ORF">Pfl04_32690</name>
</gene>
<feature type="transmembrane region" description="Helical" evidence="6">
    <location>
        <begin position="273"/>
        <end position="292"/>
    </location>
</feature>
<dbReference type="GO" id="GO:0046677">
    <property type="term" value="P:response to antibiotic"/>
    <property type="evidence" value="ECO:0007669"/>
    <property type="project" value="UniProtKB-KW"/>
</dbReference>
<keyword evidence="6" id="KW-0813">Transport</keyword>
<accession>A0A8J3M190</accession>
<protein>
    <recommendedName>
        <fullName evidence="6">Transport permease protein</fullName>
    </recommendedName>
</protein>
<evidence type="ECO:0000259" key="7">
    <source>
        <dbReference type="PROSITE" id="PS51012"/>
    </source>
</evidence>
<evidence type="ECO:0000313" key="8">
    <source>
        <dbReference type="EMBL" id="GIG74865.1"/>
    </source>
</evidence>
<evidence type="ECO:0000256" key="1">
    <source>
        <dbReference type="ARBA" id="ARBA00004141"/>
    </source>
</evidence>
<proteinExistence type="inferred from homology"/>
<comment type="similarity">
    <text evidence="6">Belongs to the ABC-2 integral membrane protein family.</text>
</comment>
<dbReference type="InterPro" id="IPR047817">
    <property type="entry name" value="ABC2_TM_bact-type"/>
</dbReference>
<dbReference type="RefSeq" id="WP_168078851.1">
    <property type="nucleotide sequence ID" value="NZ_BAAAQJ010000006.1"/>
</dbReference>
<comment type="subcellular location">
    <subcellularLocation>
        <location evidence="6">Cell membrane</location>
        <topology evidence="6">Multi-pass membrane protein</topology>
    </subcellularLocation>
    <subcellularLocation>
        <location evidence="1">Membrane</location>
        <topology evidence="1">Multi-pass membrane protein</topology>
    </subcellularLocation>
</comment>
<feature type="transmembrane region" description="Helical" evidence="6">
    <location>
        <begin position="205"/>
        <end position="233"/>
    </location>
</feature>
<evidence type="ECO:0000256" key="2">
    <source>
        <dbReference type="ARBA" id="ARBA00022692"/>
    </source>
</evidence>
<comment type="caution">
    <text evidence="8">The sequence shown here is derived from an EMBL/GenBank/DDBJ whole genome shotgun (WGS) entry which is preliminary data.</text>
</comment>
<evidence type="ECO:0000313" key="9">
    <source>
        <dbReference type="Proteomes" id="UP000653674"/>
    </source>
</evidence>
<dbReference type="InterPro" id="IPR000412">
    <property type="entry name" value="ABC_2_transport"/>
</dbReference>
<dbReference type="Pfam" id="PF12698">
    <property type="entry name" value="ABC2_membrane_3"/>
    <property type="match status" value="1"/>
</dbReference>
<dbReference type="PRINTS" id="PR00164">
    <property type="entry name" value="ABC2TRNSPORT"/>
</dbReference>
<evidence type="ECO:0000256" key="6">
    <source>
        <dbReference type="RuleBase" id="RU361157"/>
    </source>
</evidence>
<keyword evidence="9" id="KW-1185">Reference proteome</keyword>
<keyword evidence="5" id="KW-0046">Antibiotic resistance</keyword>
<feature type="transmembrane region" description="Helical" evidence="6">
    <location>
        <begin position="21"/>
        <end position="41"/>
    </location>
</feature>
<sequence length="355" mass="38374">MSSGFISLSRAMLLGFVRDRAALFFTILFPLMFLIVFGGLMKNQGVSRSKVIEVGPVAVIDQVPAEAKADLDKVLEVTKMTDRQMAVDAVRKGDYAAAVEQQGDTVVVHYSAADQVRSGTVRGVLASLVQQANIAVSPIPARFEFQAQQVEDKSLKTIQFVTPGLLGWALATGATFGAAMTLVTWREKRILRRLRLSPVSTVSVIGARVGVSVGIALAQTAIFLAVATLPYFGLQLSSYWWMSIPVILVGTLAFLSIGLLAGAWAKTQETANMIAQLVVLPMAFLSGSFFPLDITPKWVQTLAEIFPLRHLNQALLDVMVRGKGPESVLPELGILAGFAIVVSLVAARLFRWDEV</sequence>
<name>A0A8J3M190_9ACTN</name>
<reference evidence="8" key="1">
    <citation type="submission" date="2021-01" db="EMBL/GenBank/DDBJ databases">
        <title>Whole genome shotgun sequence of Planosporangium flavigriseum NBRC 105377.</title>
        <authorList>
            <person name="Komaki H."/>
            <person name="Tamura T."/>
        </authorList>
    </citation>
    <scope>NUCLEOTIDE SEQUENCE</scope>
    <source>
        <strain evidence="8">NBRC 105377</strain>
    </source>
</reference>
<dbReference type="GO" id="GO:0043190">
    <property type="term" value="C:ATP-binding cassette (ABC) transporter complex"/>
    <property type="evidence" value="ECO:0007669"/>
    <property type="project" value="InterPro"/>
</dbReference>
<dbReference type="PROSITE" id="PS51012">
    <property type="entry name" value="ABC_TM2"/>
    <property type="match status" value="1"/>
</dbReference>
<feature type="transmembrane region" description="Helical" evidence="6">
    <location>
        <begin position="165"/>
        <end position="185"/>
    </location>
</feature>
<organism evidence="8 9">
    <name type="scientific">Planosporangium flavigriseum</name>
    <dbReference type="NCBI Taxonomy" id="373681"/>
    <lineage>
        <taxon>Bacteria</taxon>
        <taxon>Bacillati</taxon>
        <taxon>Actinomycetota</taxon>
        <taxon>Actinomycetes</taxon>
        <taxon>Micromonosporales</taxon>
        <taxon>Micromonosporaceae</taxon>
        <taxon>Planosporangium</taxon>
    </lineage>
</organism>
<dbReference type="AlphaFoldDB" id="A0A8J3M190"/>
<dbReference type="PANTHER" id="PTHR43027:SF2">
    <property type="entry name" value="TRANSPORT PERMEASE PROTEIN"/>
    <property type="match status" value="1"/>
</dbReference>
<dbReference type="GO" id="GO:0140359">
    <property type="term" value="F:ABC-type transporter activity"/>
    <property type="evidence" value="ECO:0007669"/>
    <property type="project" value="InterPro"/>
</dbReference>
<feature type="transmembrane region" description="Helical" evidence="6">
    <location>
        <begin position="239"/>
        <end position="261"/>
    </location>
</feature>
<evidence type="ECO:0000256" key="3">
    <source>
        <dbReference type="ARBA" id="ARBA00022989"/>
    </source>
</evidence>
<dbReference type="Proteomes" id="UP000653674">
    <property type="component" value="Unassembled WGS sequence"/>
</dbReference>
<feature type="domain" description="ABC transmembrane type-2" evidence="7">
    <location>
        <begin position="122"/>
        <end position="353"/>
    </location>
</feature>